<keyword evidence="2" id="KW-1185">Reference proteome</keyword>
<dbReference type="EMBL" id="CM056742">
    <property type="protein sequence ID" value="KAJ8680188.1"/>
    <property type="molecule type" value="Genomic_DNA"/>
</dbReference>
<evidence type="ECO:0000313" key="1">
    <source>
        <dbReference type="EMBL" id="KAJ8680188.1"/>
    </source>
</evidence>
<dbReference type="Proteomes" id="UP001239111">
    <property type="component" value="Chromosome 2"/>
</dbReference>
<accession>A0ACC2PAQ9</accession>
<protein>
    <submittedName>
        <fullName evidence="1">Uncharacterized protein</fullName>
    </submittedName>
</protein>
<organism evidence="1 2">
    <name type="scientific">Eretmocerus hayati</name>
    <dbReference type="NCBI Taxonomy" id="131215"/>
    <lineage>
        <taxon>Eukaryota</taxon>
        <taxon>Metazoa</taxon>
        <taxon>Ecdysozoa</taxon>
        <taxon>Arthropoda</taxon>
        <taxon>Hexapoda</taxon>
        <taxon>Insecta</taxon>
        <taxon>Pterygota</taxon>
        <taxon>Neoptera</taxon>
        <taxon>Endopterygota</taxon>
        <taxon>Hymenoptera</taxon>
        <taxon>Apocrita</taxon>
        <taxon>Proctotrupomorpha</taxon>
        <taxon>Chalcidoidea</taxon>
        <taxon>Aphelinidae</taxon>
        <taxon>Aphelininae</taxon>
        <taxon>Eretmocerus</taxon>
    </lineage>
</organism>
<proteinExistence type="predicted"/>
<evidence type="ECO:0000313" key="2">
    <source>
        <dbReference type="Proteomes" id="UP001239111"/>
    </source>
</evidence>
<comment type="caution">
    <text evidence="1">The sequence shown here is derived from an EMBL/GenBank/DDBJ whole genome shotgun (WGS) entry which is preliminary data.</text>
</comment>
<reference evidence="1" key="1">
    <citation type="submission" date="2023-04" db="EMBL/GenBank/DDBJ databases">
        <title>A chromosome-level genome assembly of the parasitoid wasp Eretmocerus hayati.</title>
        <authorList>
            <person name="Zhong Y."/>
            <person name="Liu S."/>
            <person name="Liu Y."/>
        </authorList>
    </citation>
    <scope>NUCLEOTIDE SEQUENCE</scope>
    <source>
        <strain evidence="1">ZJU_SS_LIU_2023</strain>
    </source>
</reference>
<gene>
    <name evidence="1" type="ORF">QAD02_015975</name>
</gene>
<sequence length="227" mass="26090">MAMRNLSPESMKRKNVNAARRIKNGSPKIREVLRQRCRQRIHERRDELLSKRRLGLEDCTSEVQDLLTGIVHEEFENMVTTEWNDSAHPESPPSNSLPPFTLNQRDHSQGEADTFDIEEDSEEQWILEEYQKMLWEQNQLSSILQDEVICPICLTRSLSEIGNSVVCDCGLRIPVQNGLYGLRQNIQVQINAHSEKCLDIPRFSIFQDIDSISLCFSCLSCDALSLV</sequence>
<name>A0ACC2PAQ9_9HYME</name>